<feature type="region of interest" description="Disordered" evidence="5">
    <location>
        <begin position="32"/>
        <end position="66"/>
    </location>
</feature>
<dbReference type="Gene3D" id="3.50.80.10">
    <property type="entry name" value="D-tyrosyl-tRNA(Tyr) deacylase"/>
    <property type="match status" value="1"/>
</dbReference>
<dbReference type="PANTHER" id="PTHR10472:SF5">
    <property type="entry name" value="D-AMINOACYL-TRNA DEACYLASE 1"/>
    <property type="match status" value="1"/>
</dbReference>
<evidence type="ECO:0000256" key="4">
    <source>
        <dbReference type="ARBA" id="ARBA00048018"/>
    </source>
</evidence>
<keyword evidence="7" id="KW-1185">Reference proteome</keyword>
<sequence>MMKLLTYVICFISDGKFGAYMQVHIQNDGPVTIELESPTGPSDPKQLTKLEKQQQRKEKTRTKTPSEYTKEKILIFQCRTLSQLQVLRDFILGTLHWIMDPSRVPGILRLH</sequence>
<dbReference type="EC" id="3.1.1.96" evidence="2"/>
<dbReference type="GO" id="GO:0005737">
    <property type="term" value="C:cytoplasm"/>
    <property type="evidence" value="ECO:0007669"/>
    <property type="project" value="InterPro"/>
</dbReference>
<dbReference type="OrthoDB" id="275783at2759"/>
<evidence type="ECO:0000313" key="6">
    <source>
        <dbReference type="EMBL" id="GCB67688.1"/>
    </source>
</evidence>
<evidence type="ECO:0000256" key="3">
    <source>
        <dbReference type="ARBA" id="ARBA00047676"/>
    </source>
</evidence>
<dbReference type="InterPro" id="IPR003732">
    <property type="entry name" value="Daa-tRNA_deacyls_DTD"/>
</dbReference>
<comment type="catalytic activity">
    <reaction evidence="3">
        <text>glycyl-tRNA(Ala) + H2O = tRNA(Ala) + glycine + H(+)</text>
        <dbReference type="Rhea" id="RHEA:53744"/>
        <dbReference type="Rhea" id="RHEA-COMP:9657"/>
        <dbReference type="Rhea" id="RHEA-COMP:13640"/>
        <dbReference type="ChEBI" id="CHEBI:15377"/>
        <dbReference type="ChEBI" id="CHEBI:15378"/>
        <dbReference type="ChEBI" id="CHEBI:57305"/>
        <dbReference type="ChEBI" id="CHEBI:78442"/>
        <dbReference type="ChEBI" id="CHEBI:78522"/>
        <dbReference type="EC" id="3.1.1.96"/>
    </reaction>
</comment>
<organism evidence="6 7">
    <name type="scientific">Scyliorhinus torazame</name>
    <name type="common">Cloudy catshark</name>
    <name type="synonym">Catulus torazame</name>
    <dbReference type="NCBI Taxonomy" id="75743"/>
    <lineage>
        <taxon>Eukaryota</taxon>
        <taxon>Metazoa</taxon>
        <taxon>Chordata</taxon>
        <taxon>Craniata</taxon>
        <taxon>Vertebrata</taxon>
        <taxon>Chondrichthyes</taxon>
        <taxon>Elasmobranchii</taxon>
        <taxon>Galeomorphii</taxon>
        <taxon>Galeoidea</taxon>
        <taxon>Carcharhiniformes</taxon>
        <taxon>Scyliorhinidae</taxon>
        <taxon>Scyliorhinus</taxon>
    </lineage>
</organism>
<name>A0A401P3J1_SCYTO</name>
<feature type="compositionally biased region" description="Basic and acidic residues" evidence="5">
    <location>
        <begin position="46"/>
        <end position="57"/>
    </location>
</feature>
<evidence type="ECO:0000256" key="2">
    <source>
        <dbReference type="ARBA" id="ARBA00013056"/>
    </source>
</evidence>
<comment type="caution">
    <text evidence="6">The sequence shown here is derived from an EMBL/GenBank/DDBJ whole genome shotgun (WGS) entry which is preliminary data.</text>
</comment>
<gene>
    <name evidence="6" type="ORF">scyTo_0010286</name>
</gene>
<dbReference type="Proteomes" id="UP000288216">
    <property type="component" value="Unassembled WGS sequence"/>
</dbReference>
<comment type="catalytic activity">
    <reaction evidence="4">
        <text>a D-aminoacyl-tRNA + H2O = a tRNA + a D-alpha-amino acid + H(+)</text>
        <dbReference type="Rhea" id="RHEA:13953"/>
        <dbReference type="Rhea" id="RHEA-COMP:10123"/>
        <dbReference type="Rhea" id="RHEA-COMP:10124"/>
        <dbReference type="ChEBI" id="CHEBI:15377"/>
        <dbReference type="ChEBI" id="CHEBI:15378"/>
        <dbReference type="ChEBI" id="CHEBI:59871"/>
        <dbReference type="ChEBI" id="CHEBI:78442"/>
        <dbReference type="ChEBI" id="CHEBI:79333"/>
        <dbReference type="EC" id="3.1.1.96"/>
    </reaction>
</comment>
<evidence type="ECO:0000256" key="5">
    <source>
        <dbReference type="SAM" id="MobiDB-lite"/>
    </source>
</evidence>
<dbReference type="InterPro" id="IPR023509">
    <property type="entry name" value="DTD-like_sf"/>
</dbReference>
<protein>
    <recommendedName>
        <fullName evidence="2">D-aminoacyl-tRNA deacylase</fullName>
        <ecNumber evidence="2">3.1.1.96</ecNumber>
    </recommendedName>
</protein>
<dbReference type="EMBL" id="BFAA01004400">
    <property type="protein sequence ID" value="GCB67688.1"/>
    <property type="molecule type" value="Genomic_DNA"/>
</dbReference>
<dbReference type="STRING" id="75743.A0A401P3J1"/>
<evidence type="ECO:0000256" key="1">
    <source>
        <dbReference type="ARBA" id="ARBA00009673"/>
    </source>
</evidence>
<proteinExistence type="inferred from homology"/>
<reference evidence="6 7" key="1">
    <citation type="journal article" date="2018" name="Nat. Ecol. Evol.">
        <title>Shark genomes provide insights into elasmobranch evolution and the origin of vertebrates.</title>
        <authorList>
            <person name="Hara Y"/>
            <person name="Yamaguchi K"/>
            <person name="Onimaru K"/>
            <person name="Kadota M"/>
            <person name="Koyanagi M"/>
            <person name="Keeley SD"/>
            <person name="Tatsumi K"/>
            <person name="Tanaka K"/>
            <person name="Motone F"/>
            <person name="Kageyama Y"/>
            <person name="Nozu R"/>
            <person name="Adachi N"/>
            <person name="Nishimura O"/>
            <person name="Nakagawa R"/>
            <person name="Tanegashima C"/>
            <person name="Kiyatake I"/>
            <person name="Matsumoto R"/>
            <person name="Murakumo K"/>
            <person name="Nishida K"/>
            <person name="Terakita A"/>
            <person name="Kuratani S"/>
            <person name="Sato K"/>
            <person name="Hyodo S Kuraku.S."/>
        </authorList>
    </citation>
    <scope>NUCLEOTIDE SEQUENCE [LARGE SCALE GENOMIC DNA]</scope>
</reference>
<dbReference type="AlphaFoldDB" id="A0A401P3J1"/>
<dbReference type="Pfam" id="PF02580">
    <property type="entry name" value="Tyr_Deacylase"/>
    <property type="match status" value="1"/>
</dbReference>
<dbReference type="PANTHER" id="PTHR10472">
    <property type="entry name" value="D-TYROSYL-TRNA TYR DEACYLASE"/>
    <property type="match status" value="1"/>
</dbReference>
<dbReference type="GO" id="GO:0051500">
    <property type="term" value="F:D-tyrosyl-tRNA(Tyr) deacylase activity"/>
    <property type="evidence" value="ECO:0007669"/>
    <property type="project" value="TreeGrafter"/>
</dbReference>
<accession>A0A401P3J1</accession>
<comment type="similarity">
    <text evidence="1">Belongs to the DTD family.</text>
</comment>
<dbReference type="SUPFAM" id="SSF69500">
    <property type="entry name" value="DTD-like"/>
    <property type="match status" value="1"/>
</dbReference>
<evidence type="ECO:0000313" key="7">
    <source>
        <dbReference type="Proteomes" id="UP000288216"/>
    </source>
</evidence>